<evidence type="ECO:0008006" key="5">
    <source>
        <dbReference type="Google" id="ProtNLM"/>
    </source>
</evidence>
<feature type="domain" description="DUF3322" evidence="2">
    <location>
        <begin position="9"/>
        <end position="201"/>
    </location>
</feature>
<protein>
    <recommendedName>
        <fullName evidence="5">DUF3322 and DUF2220 domain-containing protein</fullName>
    </recommendedName>
</protein>
<dbReference type="PIRSF" id="PIRSF028408">
    <property type="entry name" value="UCP028408"/>
    <property type="match status" value="1"/>
</dbReference>
<dbReference type="RefSeq" id="WP_286216504.1">
    <property type="nucleotide sequence ID" value="NZ_AP027736.1"/>
</dbReference>
<comment type="caution">
    <text evidence="3">The sequence shown here is derived from an EMBL/GenBank/DDBJ whole genome shotgun (WGS) entry which is preliminary data.</text>
</comment>
<sequence>MSAPVTPLDVATRASSLYAREARGWAAAAAPWPVLELPLRPPTERAALDDLEAARAWVARWRTADVEWPVSVEWGVRNWARVGAQEVPVRVRVEGADAVVLVASRARQAVGDEWAVMRSRCVDLRASLMPLADDSAAVETALRRHAGSVALLPAADFAVLADVVMWLAENPVSGRRVRSLPIRGIDTKWLERHRGMVTGLVSAVTGRSGLGLLGAPVLVRLRVLDPALAVGGLRDVTAPVGEVAGLEVAPRVVLVTENLETLLELPDLDGVIAFHGAGYAVDALAAIPWLRRARVLYWGDLDSQGFAILNRARAAGLEAASLLMDTSTLVAYRDLWVREPVPFTGELGLLSGAELSTLAELRRHGGVRLEQERIPWDVALATLRAAVSALVD</sequence>
<dbReference type="InterPro" id="IPR024537">
    <property type="entry name" value="DUF3322"/>
</dbReference>
<proteinExistence type="predicted"/>
<evidence type="ECO:0000313" key="4">
    <source>
        <dbReference type="Proteomes" id="UP001426770"/>
    </source>
</evidence>
<dbReference type="Pfam" id="PF09983">
    <property type="entry name" value="JetD_C"/>
    <property type="match status" value="1"/>
</dbReference>
<dbReference type="Pfam" id="PF11795">
    <property type="entry name" value="DUF3322"/>
    <property type="match status" value="1"/>
</dbReference>
<evidence type="ECO:0000259" key="1">
    <source>
        <dbReference type="Pfam" id="PF09983"/>
    </source>
</evidence>
<evidence type="ECO:0000313" key="3">
    <source>
        <dbReference type="EMBL" id="GAA5519653.1"/>
    </source>
</evidence>
<keyword evidence="4" id="KW-1185">Reference proteome</keyword>
<name>A0ABP9WII8_9MICO</name>
<evidence type="ECO:0000259" key="2">
    <source>
        <dbReference type="Pfam" id="PF11795"/>
    </source>
</evidence>
<reference evidence="3 4" key="1">
    <citation type="submission" date="2024-02" db="EMBL/GenBank/DDBJ databases">
        <title>Lysinimicrobium sediminis NBRC 112286.</title>
        <authorList>
            <person name="Ichikawa N."/>
            <person name="Katano-Makiyama Y."/>
            <person name="Hidaka K."/>
        </authorList>
    </citation>
    <scope>NUCLEOTIDE SEQUENCE [LARGE SCALE GENOMIC DNA]</scope>
    <source>
        <strain evidence="3 4">NBRC 112286</strain>
    </source>
</reference>
<dbReference type="InterPro" id="IPR024534">
    <property type="entry name" value="JetD_C"/>
</dbReference>
<organism evidence="3 4">
    <name type="scientific">Demequina sediminis</name>
    <dbReference type="NCBI Taxonomy" id="1930058"/>
    <lineage>
        <taxon>Bacteria</taxon>
        <taxon>Bacillati</taxon>
        <taxon>Actinomycetota</taxon>
        <taxon>Actinomycetes</taxon>
        <taxon>Micrococcales</taxon>
        <taxon>Demequinaceae</taxon>
        <taxon>Demequina</taxon>
    </lineage>
</organism>
<gene>
    <name evidence="3" type="ORF">Lsed01_02104</name>
</gene>
<accession>A0ABP9WII8</accession>
<feature type="domain" description="Wadjet protein JetD C-terminal" evidence="1">
    <location>
        <begin position="211"/>
        <end position="381"/>
    </location>
</feature>
<dbReference type="Proteomes" id="UP001426770">
    <property type="component" value="Unassembled WGS sequence"/>
</dbReference>
<dbReference type="InterPro" id="IPR014544">
    <property type="entry name" value="UCP028408"/>
</dbReference>
<dbReference type="EMBL" id="BAABRR010000011">
    <property type="protein sequence ID" value="GAA5519653.1"/>
    <property type="molecule type" value="Genomic_DNA"/>
</dbReference>